<comment type="caution">
    <text evidence="1">The sequence shown here is derived from an EMBL/GenBank/DDBJ whole genome shotgun (WGS) entry which is preliminary data.</text>
</comment>
<proteinExistence type="predicted"/>
<evidence type="ECO:0008006" key="3">
    <source>
        <dbReference type="Google" id="ProtNLM"/>
    </source>
</evidence>
<reference evidence="2" key="1">
    <citation type="journal article" date="2019" name="Int. J. Syst. Evol. Microbiol.">
        <title>The Global Catalogue of Microorganisms (GCM) 10K type strain sequencing project: providing services to taxonomists for standard genome sequencing and annotation.</title>
        <authorList>
            <consortium name="The Broad Institute Genomics Platform"/>
            <consortium name="The Broad Institute Genome Sequencing Center for Infectious Disease"/>
            <person name="Wu L."/>
            <person name="Ma J."/>
        </authorList>
    </citation>
    <scope>NUCLEOTIDE SEQUENCE [LARGE SCALE GENOMIC DNA]</scope>
    <source>
        <strain evidence="2">CGMCC 4.1621</strain>
    </source>
</reference>
<sequence length="183" mass="22172">MTQYNVDQALEKLKHYKITTHKESLRRWLRNGTLKGMAPTSRKEGWRINESDLWAFIQERVPEELVESTNATNVVKDNNDRESVRAEMWWEMVRKNMFEGSMDVKKMDIKACIEHNKHSKDFEAYVWEKINEHTWQAKPRILYLLDAFLFNGHRIKMDHSFEELEEQILFPLIEYLRRKRTNK</sequence>
<dbReference type="Proteomes" id="UP001596410">
    <property type="component" value="Unassembled WGS sequence"/>
</dbReference>
<dbReference type="RefSeq" id="WP_204712327.1">
    <property type="nucleotide sequence ID" value="NZ_JBHSZV010000071.1"/>
</dbReference>
<evidence type="ECO:0000313" key="1">
    <source>
        <dbReference type="EMBL" id="MFC7064238.1"/>
    </source>
</evidence>
<accession>A0ABW2ES33</accession>
<evidence type="ECO:0000313" key="2">
    <source>
        <dbReference type="Proteomes" id="UP001596410"/>
    </source>
</evidence>
<gene>
    <name evidence="1" type="ORF">ACFQIC_20810</name>
</gene>
<keyword evidence="2" id="KW-1185">Reference proteome</keyword>
<name>A0ABW2ES33_9BACI</name>
<protein>
    <recommendedName>
        <fullName evidence="3">Helix-turn-helix domain-containing protein</fullName>
    </recommendedName>
</protein>
<dbReference type="EMBL" id="JBHSZV010000071">
    <property type="protein sequence ID" value="MFC7064238.1"/>
    <property type="molecule type" value="Genomic_DNA"/>
</dbReference>
<organism evidence="1 2">
    <name type="scientific">Halobacillus seohaensis</name>
    <dbReference type="NCBI Taxonomy" id="447421"/>
    <lineage>
        <taxon>Bacteria</taxon>
        <taxon>Bacillati</taxon>
        <taxon>Bacillota</taxon>
        <taxon>Bacilli</taxon>
        <taxon>Bacillales</taxon>
        <taxon>Bacillaceae</taxon>
        <taxon>Halobacillus</taxon>
    </lineage>
</organism>